<proteinExistence type="predicted"/>
<evidence type="ECO:0000256" key="1">
    <source>
        <dbReference type="SAM" id="Phobius"/>
    </source>
</evidence>
<feature type="transmembrane region" description="Helical" evidence="1">
    <location>
        <begin position="81"/>
        <end position="101"/>
    </location>
</feature>
<evidence type="ECO:0000313" key="2">
    <source>
        <dbReference type="EMBL" id="KAK1118030.1"/>
    </source>
</evidence>
<keyword evidence="1" id="KW-1133">Transmembrane helix</keyword>
<protein>
    <submittedName>
        <fullName evidence="2">Uncharacterized protein</fullName>
    </submittedName>
</protein>
<dbReference type="Proteomes" id="UP001177670">
    <property type="component" value="Unassembled WGS sequence"/>
</dbReference>
<keyword evidence="1" id="KW-0472">Membrane</keyword>
<accession>A0AA40FGE7</accession>
<dbReference type="EMBL" id="JAHYIQ010000046">
    <property type="protein sequence ID" value="KAK1118030.1"/>
    <property type="molecule type" value="Genomic_DNA"/>
</dbReference>
<evidence type="ECO:0000313" key="3">
    <source>
        <dbReference type="Proteomes" id="UP001177670"/>
    </source>
</evidence>
<gene>
    <name evidence="2" type="ORF">K0M31_015477</name>
</gene>
<keyword evidence="3" id="KW-1185">Reference proteome</keyword>
<sequence length="197" mass="21244">MKIANAQHRSRGFFASTLYASPGGICHDRCFNVKLAEFTARHFPQNERREKNVSFDPPRIWKLATPSLGQGRRPSGGHCSVGVVVVVVVVVAAAAAAALFLPSVFTWTNAIPGSGRYSPAIRAAVTEGGGHSNSFEVRAFLEGVYPARSPFSGKLSEHDVTLVKARGRIGAWFGLVFALSGQQQWPLLTAALVTVYY</sequence>
<keyword evidence="1" id="KW-0812">Transmembrane</keyword>
<name>A0AA40FGE7_9HYME</name>
<reference evidence="2" key="1">
    <citation type="submission" date="2021-10" db="EMBL/GenBank/DDBJ databases">
        <title>Melipona bicolor Genome sequencing and assembly.</title>
        <authorList>
            <person name="Araujo N.S."/>
            <person name="Arias M.C."/>
        </authorList>
    </citation>
    <scope>NUCLEOTIDE SEQUENCE</scope>
    <source>
        <strain evidence="2">USP_2M_L1-L4_2017</strain>
        <tissue evidence="2">Whole body</tissue>
    </source>
</reference>
<organism evidence="2 3">
    <name type="scientific">Melipona bicolor</name>
    <dbReference type="NCBI Taxonomy" id="60889"/>
    <lineage>
        <taxon>Eukaryota</taxon>
        <taxon>Metazoa</taxon>
        <taxon>Ecdysozoa</taxon>
        <taxon>Arthropoda</taxon>
        <taxon>Hexapoda</taxon>
        <taxon>Insecta</taxon>
        <taxon>Pterygota</taxon>
        <taxon>Neoptera</taxon>
        <taxon>Endopterygota</taxon>
        <taxon>Hymenoptera</taxon>
        <taxon>Apocrita</taxon>
        <taxon>Aculeata</taxon>
        <taxon>Apoidea</taxon>
        <taxon>Anthophila</taxon>
        <taxon>Apidae</taxon>
        <taxon>Melipona</taxon>
    </lineage>
</organism>
<dbReference type="AlphaFoldDB" id="A0AA40FGE7"/>
<comment type="caution">
    <text evidence="2">The sequence shown here is derived from an EMBL/GenBank/DDBJ whole genome shotgun (WGS) entry which is preliminary data.</text>
</comment>